<reference evidence="2 3" key="1">
    <citation type="submission" date="2019-04" db="EMBL/GenBank/DDBJ databases">
        <title>Comparative genomics and transcriptomics to analyze fruiting body development in filamentous ascomycetes.</title>
        <authorList>
            <consortium name="DOE Joint Genome Institute"/>
            <person name="Lutkenhaus R."/>
            <person name="Traeger S."/>
            <person name="Breuer J."/>
            <person name="Kuo A."/>
            <person name="Lipzen A."/>
            <person name="Pangilinan J."/>
            <person name="Dilworth D."/>
            <person name="Sandor L."/>
            <person name="Poggeler S."/>
            <person name="Barry K."/>
            <person name="Grigoriev I.V."/>
            <person name="Nowrousian M."/>
        </authorList>
    </citation>
    <scope>NUCLEOTIDE SEQUENCE [LARGE SCALE GENOMIC DNA]</scope>
    <source>
        <strain evidence="2 3">CBS 389.68</strain>
    </source>
</reference>
<evidence type="ECO:0000313" key="3">
    <source>
        <dbReference type="Proteomes" id="UP000298138"/>
    </source>
</evidence>
<proteinExistence type="predicted"/>
<sequence length="106" mass="11945">MGTGQRGASVESEKLGEVDGCSGFSREKEWNKEQRMNWEKLMDRGAVVSTHSLVYVNPPFTTSLKFLFVDSHRCSSIQHPSASINRLPLLPMPDDTSQTEGYRRRG</sequence>
<protein>
    <submittedName>
        <fullName evidence="2">Uncharacterized protein</fullName>
    </submittedName>
</protein>
<dbReference type="AlphaFoldDB" id="A0A4S2MLU8"/>
<keyword evidence="3" id="KW-1185">Reference proteome</keyword>
<dbReference type="Proteomes" id="UP000298138">
    <property type="component" value="Unassembled WGS sequence"/>
</dbReference>
<feature type="region of interest" description="Disordered" evidence="1">
    <location>
        <begin position="1"/>
        <end position="20"/>
    </location>
</feature>
<organism evidence="2 3">
    <name type="scientific">Ascodesmis nigricans</name>
    <dbReference type="NCBI Taxonomy" id="341454"/>
    <lineage>
        <taxon>Eukaryota</taxon>
        <taxon>Fungi</taxon>
        <taxon>Dikarya</taxon>
        <taxon>Ascomycota</taxon>
        <taxon>Pezizomycotina</taxon>
        <taxon>Pezizomycetes</taxon>
        <taxon>Pezizales</taxon>
        <taxon>Ascodesmidaceae</taxon>
        <taxon>Ascodesmis</taxon>
    </lineage>
</organism>
<feature type="region of interest" description="Disordered" evidence="1">
    <location>
        <begin position="83"/>
        <end position="106"/>
    </location>
</feature>
<accession>A0A4S2MLU8</accession>
<dbReference type="EMBL" id="ML220146">
    <property type="protein sequence ID" value="TGZ78046.1"/>
    <property type="molecule type" value="Genomic_DNA"/>
</dbReference>
<dbReference type="InParanoid" id="A0A4S2MLU8"/>
<evidence type="ECO:0000256" key="1">
    <source>
        <dbReference type="SAM" id="MobiDB-lite"/>
    </source>
</evidence>
<evidence type="ECO:0000313" key="2">
    <source>
        <dbReference type="EMBL" id="TGZ78046.1"/>
    </source>
</evidence>
<gene>
    <name evidence="2" type="ORF">EX30DRAFT_343609</name>
</gene>
<name>A0A4S2MLU8_9PEZI</name>